<gene>
    <name evidence="2" type="primary">cinA</name>
    <name evidence="2" type="ORF">LFA_1945</name>
</gene>
<evidence type="ECO:0000313" key="2">
    <source>
        <dbReference type="EMBL" id="CEG57336.1"/>
    </source>
</evidence>
<name>A0A098G5T8_9GAMM</name>
<protein>
    <submittedName>
        <fullName evidence="2">Competence-damage inducible protein CinA</fullName>
    </submittedName>
</protein>
<dbReference type="NCBIfam" id="TIGR00199">
    <property type="entry name" value="PncC_domain"/>
    <property type="match status" value="1"/>
</dbReference>
<dbReference type="RefSeq" id="WP_045095854.1">
    <property type="nucleotide sequence ID" value="NZ_LN614827.1"/>
</dbReference>
<keyword evidence="3" id="KW-1185">Reference proteome</keyword>
<dbReference type="SUPFAM" id="SSF142433">
    <property type="entry name" value="CinA-like"/>
    <property type="match status" value="1"/>
</dbReference>
<dbReference type="STRING" id="1212491.LFA_1945"/>
<dbReference type="InterPro" id="IPR008136">
    <property type="entry name" value="CinA_C"/>
</dbReference>
<evidence type="ECO:0000313" key="3">
    <source>
        <dbReference type="Proteomes" id="UP000032430"/>
    </source>
</evidence>
<reference evidence="3" key="1">
    <citation type="submission" date="2014-09" db="EMBL/GenBank/DDBJ databases">
        <authorList>
            <person name="Gomez-Valero L."/>
        </authorList>
    </citation>
    <scope>NUCLEOTIDE SEQUENCE [LARGE SCALE GENOMIC DNA]</scope>
    <source>
        <strain evidence="3">ATCC700992</strain>
    </source>
</reference>
<dbReference type="Gene3D" id="3.90.950.20">
    <property type="entry name" value="CinA-like"/>
    <property type="match status" value="1"/>
</dbReference>
<dbReference type="EMBL" id="LN614827">
    <property type="protein sequence ID" value="CEG57336.1"/>
    <property type="molecule type" value="Genomic_DNA"/>
</dbReference>
<sequence length="164" mass="17584">MSQFAGIIQEIASLLKRRNWQLVTAESCTGGLIASYLTEIPGSSNWFERGFVTYSNLAKQDMLGVPKELIDQFGAVSEEVAQAMAIGAIQHSAGDIAVSVTGIAGPDGGTIEKPVGTVCLSWATREGLPLTVKRQFHGTRQDIRIASCQEALHGLLNKIQLISN</sequence>
<dbReference type="Pfam" id="PF02464">
    <property type="entry name" value="CinA"/>
    <property type="match status" value="1"/>
</dbReference>
<organism evidence="2 3">
    <name type="scientific">Legionella fallonii LLAP-10</name>
    <dbReference type="NCBI Taxonomy" id="1212491"/>
    <lineage>
        <taxon>Bacteria</taxon>
        <taxon>Pseudomonadati</taxon>
        <taxon>Pseudomonadota</taxon>
        <taxon>Gammaproteobacteria</taxon>
        <taxon>Legionellales</taxon>
        <taxon>Legionellaceae</taxon>
        <taxon>Legionella</taxon>
    </lineage>
</organism>
<dbReference type="InterPro" id="IPR036653">
    <property type="entry name" value="CinA-like_C"/>
</dbReference>
<dbReference type="KEGG" id="lfa:LFA_1945"/>
<dbReference type="AlphaFoldDB" id="A0A098G5T8"/>
<dbReference type="OrthoDB" id="9801454at2"/>
<evidence type="ECO:0000259" key="1">
    <source>
        <dbReference type="Pfam" id="PF02464"/>
    </source>
</evidence>
<accession>A0A098G5T8</accession>
<feature type="domain" description="CinA C-terminal" evidence="1">
    <location>
        <begin position="8"/>
        <end position="157"/>
    </location>
</feature>
<dbReference type="Proteomes" id="UP000032430">
    <property type="component" value="Chromosome I"/>
</dbReference>
<proteinExistence type="predicted"/>
<dbReference type="HOGENOM" id="CLU_030805_1_1_6"/>